<reference evidence="1 2" key="1">
    <citation type="submission" date="2019-06" db="EMBL/GenBank/DDBJ databases">
        <title>Whole genome sequence for Rhodospirillaceae sp. R148.</title>
        <authorList>
            <person name="Wang G."/>
        </authorList>
    </citation>
    <scope>NUCLEOTIDE SEQUENCE [LARGE SCALE GENOMIC DNA]</scope>
    <source>
        <strain evidence="1 2">R148</strain>
    </source>
</reference>
<evidence type="ECO:0000313" key="2">
    <source>
        <dbReference type="Proteomes" id="UP000315252"/>
    </source>
</evidence>
<protein>
    <submittedName>
        <fullName evidence="1">DUF523 domain-containing protein</fullName>
    </submittedName>
</protein>
<sequence>MEKILVSACLLGKPVRYDGGDKAVASEILAVWQAQGRVIGLCPEVEAGLPVPRPPAEIERGGSADAVLAGRAQVVEDNGRDISDAFVAGARRALVTAQRHACRYALLTDGSPSCGSSFIYDGSFTGVRRDGIGVVTALLRQNGIEVFSQDQIGDLAKRVEANT</sequence>
<organism evidence="1 2">
    <name type="scientific">Denitrobaculum tricleocarpae</name>
    <dbReference type="NCBI Taxonomy" id="2591009"/>
    <lineage>
        <taxon>Bacteria</taxon>
        <taxon>Pseudomonadati</taxon>
        <taxon>Pseudomonadota</taxon>
        <taxon>Alphaproteobacteria</taxon>
        <taxon>Rhodospirillales</taxon>
        <taxon>Rhodospirillaceae</taxon>
        <taxon>Denitrobaculum</taxon>
    </lineage>
</organism>
<dbReference type="Proteomes" id="UP000315252">
    <property type="component" value="Unassembled WGS sequence"/>
</dbReference>
<proteinExistence type="predicted"/>
<dbReference type="EMBL" id="VHSH01000002">
    <property type="protein sequence ID" value="TQV81726.1"/>
    <property type="molecule type" value="Genomic_DNA"/>
</dbReference>
<dbReference type="InterPro" id="IPR007553">
    <property type="entry name" value="2-thiour_desulf"/>
</dbReference>
<dbReference type="PANTHER" id="PTHR30087">
    <property type="entry name" value="INNER MEMBRANE PROTEIN"/>
    <property type="match status" value="1"/>
</dbReference>
<dbReference type="PANTHER" id="PTHR30087:SF1">
    <property type="entry name" value="HYPOTHETICAL CYTOSOLIC PROTEIN"/>
    <property type="match status" value="1"/>
</dbReference>
<keyword evidence="2" id="KW-1185">Reference proteome</keyword>
<gene>
    <name evidence="1" type="ORF">FKG95_05620</name>
</gene>
<dbReference type="OrthoDB" id="495783at2"/>
<dbReference type="Pfam" id="PF04463">
    <property type="entry name" value="2-thiour_desulf"/>
    <property type="match status" value="1"/>
</dbReference>
<dbReference type="RefSeq" id="WP_142895357.1">
    <property type="nucleotide sequence ID" value="NZ_ML660053.1"/>
</dbReference>
<comment type="caution">
    <text evidence="1">The sequence shown here is derived from an EMBL/GenBank/DDBJ whole genome shotgun (WGS) entry which is preliminary data.</text>
</comment>
<name>A0A545TWY4_9PROT</name>
<evidence type="ECO:0000313" key="1">
    <source>
        <dbReference type="EMBL" id="TQV81726.1"/>
    </source>
</evidence>
<dbReference type="AlphaFoldDB" id="A0A545TWY4"/>
<accession>A0A545TWY4</accession>